<feature type="compositionally biased region" description="Basic and acidic residues" evidence="1">
    <location>
        <begin position="185"/>
        <end position="232"/>
    </location>
</feature>
<gene>
    <name evidence="2" type="ORF">AVDCRST_MAG34-1054</name>
</gene>
<sequence length="478" mass="53625">GLQGRRPEPGRLRPHRDRARPARDAGADGHARALRHQQAAGRGEDRGLAAHDRADRCAHRDARGARRRGPLGLVQHLLHPGPRSGGGRGRARRHPGEPRRRAGLRLEGRDPGGVLVVHPADPPLARRSRPGRQHDPRRRWGRHPARPPRCAGREGGHNARPRHRHEHRAAGHLRGAPAVPGRGHQPVDRDRQPVPRCHRGDHDRRPPPLRDDARRSAALPRDQRQRLGHQEQVRQQVRLPPLAHRRHQPGDRRPHRRQGRGGLRLRRRGQGVRGFAARPGCPRGRHRDRPDLRPAGGDGRLPGRHARGGAARRRHHHHRDRQPGRRHRRPDEPHEAPGDRRQHRALRQRDRHGGAGVLPRCGAQEREAAGRPLDVPQRHQRHRAVGGPAHEPRERHRPPLVRDVELLHQPGARPDRAVHPDGGLPGGCLHAAQAPRRGGRPSPPGRPRRVPDRADRRAGELPGGRQVGPVQVRPLPLL</sequence>
<organism evidence="2">
    <name type="scientific">uncultured Nocardioidaceae bacterium</name>
    <dbReference type="NCBI Taxonomy" id="253824"/>
    <lineage>
        <taxon>Bacteria</taxon>
        <taxon>Bacillati</taxon>
        <taxon>Actinomycetota</taxon>
        <taxon>Actinomycetes</taxon>
        <taxon>Propionibacteriales</taxon>
        <taxon>Nocardioidaceae</taxon>
        <taxon>environmental samples</taxon>
    </lineage>
</organism>
<feature type="compositionally biased region" description="Basic residues" evidence="1">
    <location>
        <begin position="302"/>
        <end position="328"/>
    </location>
</feature>
<feature type="compositionally biased region" description="Basic residues" evidence="1">
    <location>
        <begin position="159"/>
        <end position="171"/>
    </location>
</feature>
<feature type="compositionally biased region" description="Basic and acidic residues" evidence="1">
    <location>
        <begin position="94"/>
        <end position="110"/>
    </location>
</feature>
<protein>
    <submittedName>
        <fullName evidence="2">Adenosylhomocysteinase</fullName>
        <ecNumber evidence="2">3.3.1.1</ecNumber>
    </submittedName>
</protein>
<feature type="compositionally biased region" description="Basic and acidic residues" evidence="1">
    <location>
        <begin position="19"/>
        <end position="31"/>
    </location>
</feature>
<feature type="compositionally biased region" description="Basic and acidic residues" evidence="1">
    <location>
        <begin position="329"/>
        <end position="340"/>
    </location>
</feature>
<reference evidence="2" key="1">
    <citation type="submission" date="2020-02" db="EMBL/GenBank/DDBJ databases">
        <authorList>
            <person name="Meier V. D."/>
        </authorList>
    </citation>
    <scope>NUCLEOTIDE SEQUENCE</scope>
    <source>
        <strain evidence="2">AVDCRST_MAG34</strain>
    </source>
</reference>
<dbReference type="GO" id="GO:0016787">
    <property type="term" value="F:hydrolase activity"/>
    <property type="evidence" value="ECO:0007669"/>
    <property type="project" value="UniProtKB-KW"/>
</dbReference>
<feature type="compositionally biased region" description="Basic and acidic residues" evidence="1">
    <location>
        <begin position="42"/>
        <end position="64"/>
    </location>
</feature>
<feature type="compositionally biased region" description="Basic and acidic residues" evidence="1">
    <location>
        <begin position="1"/>
        <end position="11"/>
    </location>
</feature>
<dbReference type="EC" id="3.3.1.1" evidence="2"/>
<name>A0A6J4LVH9_9ACTN</name>
<proteinExistence type="predicted"/>
<feature type="non-terminal residue" evidence="2">
    <location>
        <position position="478"/>
    </location>
</feature>
<accession>A0A6J4LVH9</accession>
<feature type="compositionally biased region" description="Basic and acidic residues" evidence="1">
    <location>
        <begin position="449"/>
        <end position="459"/>
    </location>
</feature>
<dbReference type="EMBL" id="CADCUI010000022">
    <property type="protein sequence ID" value="CAA9343033.1"/>
    <property type="molecule type" value="Genomic_DNA"/>
</dbReference>
<dbReference type="AlphaFoldDB" id="A0A6J4LVH9"/>
<feature type="non-terminal residue" evidence="2">
    <location>
        <position position="1"/>
    </location>
</feature>
<feature type="region of interest" description="Disordered" evidence="1">
    <location>
        <begin position="1"/>
        <end position="478"/>
    </location>
</feature>
<feature type="compositionally biased region" description="Basic residues" evidence="1">
    <location>
        <begin position="126"/>
        <end position="146"/>
    </location>
</feature>
<evidence type="ECO:0000313" key="2">
    <source>
        <dbReference type="EMBL" id="CAA9343033.1"/>
    </source>
</evidence>
<evidence type="ECO:0000256" key="1">
    <source>
        <dbReference type="SAM" id="MobiDB-lite"/>
    </source>
</evidence>
<keyword evidence="2" id="KW-0378">Hydrolase</keyword>
<feature type="compositionally biased region" description="Basic residues" evidence="1">
    <location>
        <begin position="243"/>
        <end position="270"/>
    </location>
</feature>